<dbReference type="OrthoDB" id="513854at2"/>
<dbReference type="RefSeq" id="WP_137030841.1">
    <property type="nucleotide sequence ID" value="NZ_SZNK01000001.1"/>
</dbReference>
<reference evidence="1 2" key="1">
    <citation type="submission" date="2019-04" db="EMBL/GenBank/DDBJ databases">
        <title>Whole genome sequencing of Brevibacillus sp. TGS2-1.</title>
        <authorList>
            <person name="Choi A."/>
        </authorList>
    </citation>
    <scope>NUCLEOTIDE SEQUENCE [LARGE SCALE GENOMIC DNA]</scope>
    <source>
        <strain evidence="1 2">TGS2-1</strain>
    </source>
</reference>
<accession>A0A4U2YD90</accession>
<evidence type="ECO:0000313" key="1">
    <source>
        <dbReference type="EMBL" id="TKI57401.1"/>
    </source>
</evidence>
<organism evidence="1 2">
    <name type="scientific">Brevibacillus antibioticus</name>
    <dbReference type="NCBI Taxonomy" id="2570228"/>
    <lineage>
        <taxon>Bacteria</taxon>
        <taxon>Bacillati</taxon>
        <taxon>Bacillota</taxon>
        <taxon>Bacilli</taxon>
        <taxon>Bacillales</taxon>
        <taxon>Paenibacillaceae</taxon>
        <taxon>Brevibacillus</taxon>
    </lineage>
</organism>
<proteinExistence type="predicted"/>
<dbReference type="EMBL" id="SZNK01000001">
    <property type="protein sequence ID" value="TKI57401.1"/>
    <property type="molecule type" value="Genomic_DNA"/>
</dbReference>
<name>A0A4U2YD90_9BACL</name>
<dbReference type="Proteomes" id="UP000307841">
    <property type="component" value="Unassembled WGS sequence"/>
</dbReference>
<evidence type="ECO:0000313" key="2">
    <source>
        <dbReference type="Proteomes" id="UP000307841"/>
    </source>
</evidence>
<protein>
    <submittedName>
        <fullName evidence="1">Uncharacterized protein</fullName>
    </submittedName>
</protein>
<sequence>MGAETMRMRSEREEQSCRMSICAFILEAQNEWESSFFVPIATESFFKRCWLPAIEALGLRWTAIFPTGIDVEEQDLSVVMEELNLIKAWAAHHLADEEDRMRLVERIDWICEKLPQAFQRKEAILFIG</sequence>
<dbReference type="AlphaFoldDB" id="A0A4U2YD90"/>
<comment type="caution">
    <text evidence="1">The sequence shown here is derived from an EMBL/GenBank/DDBJ whole genome shotgun (WGS) entry which is preliminary data.</text>
</comment>
<gene>
    <name evidence="1" type="ORF">E8L90_19155</name>
</gene>
<keyword evidence="2" id="KW-1185">Reference proteome</keyword>